<gene>
    <name evidence="3" type="ORF">GNZ13_32640</name>
</gene>
<dbReference type="NCBIfam" id="NF004837">
    <property type="entry name" value="PRK06187.1"/>
    <property type="match status" value="1"/>
</dbReference>
<keyword evidence="3" id="KW-0436">Ligase</keyword>
<dbReference type="GO" id="GO:0016877">
    <property type="term" value="F:ligase activity, forming carbon-sulfur bonds"/>
    <property type="evidence" value="ECO:0007669"/>
    <property type="project" value="UniProtKB-ARBA"/>
</dbReference>
<dbReference type="Pfam" id="PF13193">
    <property type="entry name" value="AMP-binding_C"/>
    <property type="match status" value="1"/>
</dbReference>
<comment type="caution">
    <text evidence="3">The sequence shown here is derived from an EMBL/GenBank/DDBJ whole genome shotgun (WGS) entry which is preliminary data.</text>
</comment>
<dbReference type="EMBL" id="WOEZ01000186">
    <property type="protein sequence ID" value="NPT59179.1"/>
    <property type="molecule type" value="Genomic_DNA"/>
</dbReference>
<evidence type="ECO:0000313" key="4">
    <source>
        <dbReference type="Proteomes" id="UP000655523"/>
    </source>
</evidence>
<evidence type="ECO:0000259" key="2">
    <source>
        <dbReference type="Pfam" id="PF13193"/>
    </source>
</evidence>
<dbReference type="Gene3D" id="3.30.300.30">
    <property type="match status" value="1"/>
</dbReference>
<feature type="domain" description="AMP-binding enzyme C-terminal" evidence="2">
    <location>
        <begin position="450"/>
        <end position="532"/>
    </location>
</feature>
<reference evidence="3 4" key="1">
    <citation type="submission" date="2019-11" db="EMBL/GenBank/DDBJ databases">
        <title>Metabolism of dissolved organic matter in forest soils.</title>
        <authorList>
            <person name="Cyle K.T."/>
            <person name="Wilhelm R.C."/>
            <person name="Martinez C.E."/>
        </authorList>
    </citation>
    <scope>NUCLEOTIDE SEQUENCE [LARGE SCALE GENOMIC DNA]</scope>
    <source>
        <strain evidence="3 4">5N</strain>
    </source>
</reference>
<dbReference type="PANTHER" id="PTHR43767:SF11">
    <property type="entry name" value="MEDIUM-CHAIN-FATTY-ACID--COA LIGASE"/>
    <property type="match status" value="1"/>
</dbReference>
<dbReference type="Gene3D" id="3.40.50.12780">
    <property type="entry name" value="N-terminal domain of ligase-like"/>
    <property type="match status" value="1"/>
</dbReference>
<dbReference type="InterPro" id="IPR025110">
    <property type="entry name" value="AMP-bd_C"/>
</dbReference>
<proteinExistence type="predicted"/>
<keyword evidence="4" id="KW-1185">Reference proteome</keyword>
<evidence type="ECO:0000259" key="1">
    <source>
        <dbReference type="Pfam" id="PF00501"/>
    </source>
</evidence>
<dbReference type="InterPro" id="IPR045851">
    <property type="entry name" value="AMP-bd_C_sf"/>
</dbReference>
<accession>A0A972NVK1</accession>
<feature type="domain" description="AMP-dependent synthetase/ligase" evidence="1">
    <location>
        <begin position="32"/>
        <end position="399"/>
    </location>
</feature>
<dbReference type="SUPFAM" id="SSF56801">
    <property type="entry name" value="Acetyl-CoA synthetase-like"/>
    <property type="match status" value="1"/>
</dbReference>
<dbReference type="PANTHER" id="PTHR43767">
    <property type="entry name" value="LONG-CHAIN-FATTY-ACID--COA LIGASE"/>
    <property type="match status" value="1"/>
</dbReference>
<dbReference type="Pfam" id="PF00501">
    <property type="entry name" value="AMP-binding"/>
    <property type="match status" value="1"/>
</dbReference>
<dbReference type="RefSeq" id="WP_172172292.1">
    <property type="nucleotide sequence ID" value="NZ_WOEZ01000186.1"/>
</dbReference>
<dbReference type="Proteomes" id="UP000655523">
    <property type="component" value="Unassembled WGS sequence"/>
</dbReference>
<dbReference type="InterPro" id="IPR050237">
    <property type="entry name" value="ATP-dep_AMP-bd_enzyme"/>
</dbReference>
<sequence length="550" mass="60001">MSVRFATPASSAYRHQLLIRHILEGSIAAAAEQEIVYRGEHRQSYTDLLERVNRLASMLKTLGVRPGETVAVMDWDSHRYLEAYFAVPMMGAVLQTVNVRLSTEQVVYCLCSSTASVLLFHRDFAPLLDAILPQLPGIRCRVLIADGEEFCKDGTEGEYEELLSASHVRFDFPEFDENALATTFHTTGTTGNPKAVSFSHRQLVLHALSLTATLASQPDGQGFRRGDIYMPLTPMFHVHAWGMPYVATMAGAKQVYPGRYEPELLLKLKRDEKVNFSHCVPTVLQMLLGAATVAGHKSIGPWTLLIGGSALSSSLQETAGTFGINVLAGYGMSETAPTICIARHDRNAADDRGAALRRAGMPIPLVQTMIVDPDMNPLPADGRSEGELVLRAPWLTQSYEGDVAASEGLWRGGWLHTQDLAVIDQNGAVAIRDRLKDVIKTGGEWVSSTQVEDLIMLHPDVAEAAVIAIPDMKWGERPFAFVVPIASAAASLTADLLRNHLVAFVEKGLLNRIAIPGNIAIVENLPRTSVGKIDKKNLRTQFEASDASKA</sequence>
<dbReference type="InterPro" id="IPR000873">
    <property type="entry name" value="AMP-dep_synth/lig_dom"/>
</dbReference>
<protein>
    <submittedName>
        <fullName evidence="3">Long-chain-fatty-acid--CoA ligase</fullName>
    </submittedName>
</protein>
<dbReference type="AlphaFoldDB" id="A0A972NVK1"/>
<dbReference type="InterPro" id="IPR042099">
    <property type="entry name" value="ANL_N_sf"/>
</dbReference>
<name>A0A972NVK1_9BURK</name>
<evidence type="ECO:0000313" key="3">
    <source>
        <dbReference type="EMBL" id="NPT59179.1"/>
    </source>
</evidence>
<organism evidence="3 4">
    <name type="scientific">Paraburkholderia elongata</name>
    <dbReference type="NCBI Taxonomy" id="2675747"/>
    <lineage>
        <taxon>Bacteria</taxon>
        <taxon>Pseudomonadati</taxon>
        <taxon>Pseudomonadota</taxon>
        <taxon>Betaproteobacteria</taxon>
        <taxon>Burkholderiales</taxon>
        <taxon>Burkholderiaceae</taxon>
        <taxon>Paraburkholderia</taxon>
    </lineage>
</organism>